<evidence type="ECO:0000256" key="1">
    <source>
        <dbReference type="ARBA" id="ARBA00022603"/>
    </source>
</evidence>
<dbReference type="KEGG" id="shi:Shel_17000"/>
<reference evidence="3 4" key="1">
    <citation type="journal article" date="2009" name="Stand. Genomic Sci.">
        <title>Complete genome sequence of Slackia heliotrinireducens type strain (RHS 1).</title>
        <authorList>
            <person name="Pukall R."/>
            <person name="Lapidus A."/>
            <person name="Nolan M."/>
            <person name="Copeland A."/>
            <person name="Glavina Del Rio T."/>
            <person name="Lucas S."/>
            <person name="Chen F."/>
            <person name="Tice H."/>
            <person name="Cheng J.F."/>
            <person name="Chertkov O."/>
            <person name="Bruce D."/>
            <person name="Goodwin L."/>
            <person name="Kuske C."/>
            <person name="Brettin T."/>
            <person name="Detter J.C."/>
            <person name="Han C."/>
            <person name="Pitluck S."/>
            <person name="Pati A."/>
            <person name="Mavrommatis K."/>
            <person name="Ivanova N."/>
            <person name="Ovchinnikova G."/>
            <person name="Chen A."/>
            <person name="Palaniappan K."/>
            <person name="Schneider S."/>
            <person name="Rohde M."/>
            <person name="Chain P."/>
            <person name="D'haeseleer P."/>
            <person name="Goker M."/>
            <person name="Bristow J."/>
            <person name="Eisen J.A."/>
            <person name="Markowitz V."/>
            <person name="Kyrpides N.C."/>
            <person name="Klenk H.P."/>
            <person name="Hugenholtz P."/>
        </authorList>
    </citation>
    <scope>NUCLEOTIDE SEQUENCE [LARGE SCALE GENOMIC DNA]</scope>
    <source>
        <strain evidence="4">ATCC 29202 / DSM 20476 / NCTC 11029 / RHS 1</strain>
    </source>
</reference>
<dbReference type="Pfam" id="PF04072">
    <property type="entry name" value="LCM"/>
    <property type="match status" value="1"/>
</dbReference>
<keyword evidence="4" id="KW-1185">Reference proteome</keyword>
<dbReference type="PANTHER" id="PTHR43619:SF2">
    <property type="entry name" value="S-ADENOSYL-L-METHIONINE-DEPENDENT METHYLTRANSFERASES SUPERFAMILY PROTEIN"/>
    <property type="match status" value="1"/>
</dbReference>
<dbReference type="HOGENOM" id="CLU_069348_0_1_11"/>
<accession>C7N734</accession>
<protein>
    <submittedName>
        <fullName evidence="3">O-methyltransferase involved in polyketide biosynthesis</fullName>
    </submittedName>
</protein>
<dbReference type="eggNOG" id="COG3315">
    <property type="taxonomic scope" value="Bacteria"/>
</dbReference>
<dbReference type="InterPro" id="IPR029063">
    <property type="entry name" value="SAM-dependent_MTases_sf"/>
</dbReference>
<dbReference type="STRING" id="471855.Shel_17000"/>
<keyword evidence="2 3" id="KW-0808">Transferase</keyword>
<dbReference type="InterPro" id="IPR007213">
    <property type="entry name" value="Ppm1/Ppm2/Tcmp"/>
</dbReference>
<name>C7N734_SLAHD</name>
<gene>
    <name evidence="3" type="ordered locus">Shel_17000</name>
</gene>
<dbReference type="AlphaFoldDB" id="C7N734"/>
<dbReference type="GO" id="GO:0008168">
    <property type="term" value="F:methyltransferase activity"/>
    <property type="evidence" value="ECO:0007669"/>
    <property type="project" value="UniProtKB-KW"/>
</dbReference>
<dbReference type="Gene3D" id="3.40.50.150">
    <property type="entry name" value="Vaccinia Virus protein VP39"/>
    <property type="match status" value="1"/>
</dbReference>
<evidence type="ECO:0000256" key="2">
    <source>
        <dbReference type="ARBA" id="ARBA00022679"/>
    </source>
</evidence>
<dbReference type="GO" id="GO:0032259">
    <property type="term" value="P:methylation"/>
    <property type="evidence" value="ECO:0007669"/>
    <property type="project" value="UniProtKB-KW"/>
</dbReference>
<dbReference type="RefSeq" id="WP_012798821.1">
    <property type="nucleotide sequence ID" value="NC_013165.1"/>
</dbReference>
<dbReference type="PANTHER" id="PTHR43619">
    <property type="entry name" value="S-ADENOSYL-L-METHIONINE-DEPENDENT METHYLTRANSFERASE YKTD-RELATED"/>
    <property type="match status" value="1"/>
</dbReference>
<organism evidence="3 4">
    <name type="scientific">Slackia heliotrinireducens (strain ATCC 29202 / DSM 20476 / NCTC 11029 / RHS 1)</name>
    <name type="common">Peptococcus heliotrinreducens</name>
    <dbReference type="NCBI Taxonomy" id="471855"/>
    <lineage>
        <taxon>Bacteria</taxon>
        <taxon>Bacillati</taxon>
        <taxon>Actinomycetota</taxon>
        <taxon>Coriobacteriia</taxon>
        <taxon>Eggerthellales</taxon>
        <taxon>Eggerthellaceae</taxon>
        <taxon>Slackia</taxon>
    </lineage>
</organism>
<evidence type="ECO:0000313" key="4">
    <source>
        <dbReference type="Proteomes" id="UP000002026"/>
    </source>
</evidence>
<sequence>MDKMHIEKDTVQETLVIPLYGRKLCTERFPSLFQDPKAVELIDRLDYDYEAFATKASKLSQEFGALEVAMRQTDLAFEVRDYLSTHPNAAVVNLGCGLDQTGENCDNGTCKIYNVDFPDIIEIRDQLVEKNDRTFTVAADLNDLVWFDRIDASDGAVFFAAGVFYYFKKEDIQRLFTAMAKRFPGGRLAFDAAGTRAVKIMFKTMVKDAGITSVTDYFSVDDLQRDVASWMIDGKVSSRGYMLGYNDLKDPSVPGLFRLLAKVADGFMKMCIVRIDFNG</sequence>
<proteinExistence type="predicted"/>
<evidence type="ECO:0000313" key="3">
    <source>
        <dbReference type="EMBL" id="ACV22719.1"/>
    </source>
</evidence>
<dbReference type="SUPFAM" id="SSF53335">
    <property type="entry name" value="S-adenosyl-L-methionine-dependent methyltransferases"/>
    <property type="match status" value="1"/>
</dbReference>
<dbReference type="Proteomes" id="UP000002026">
    <property type="component" value="Chromosome"/>
</dbReference>
<keyword evidence="1 3" id="KW-0489">Methyltransferase</keyword>
<dbReference type="EMBL" id="CP001684">
    <property type="protein sequence ID" value="ACV22719.1"/>
    <property type="molecule type" value="Genomic_DNA"/>
</dbReference>